<dbReference type="Gene3D" id="2.160.20.10">
    <property type="entry name" value="Single-stranded right-handed beta-helix, Pectin lyase-like"/>
    <property type="match status" value="1"/>
</dbReference>
<dbReference type="GO" id="GO:0045490">
    <property type="term" value="P:pectin catabolic process"/>
    <property type="evidence" value="ECO:0007669"/>
    <property type="project" value="TreeGrafter"/>
</dbReference>
<keyword evidence="6" id="KW-0677">Repeat</keyword>
<evidence type="ECO:0000256" key="13">
    <source>
        <dbReference type="RuleBase" id="RU361169"/>
    </source>
</evidence>
<name>E7CIP3_SITOR</name>
<keyword evidence="4" id="KW-0964">Secreted</keyword>
<keyword evidence="16" id="KW-1185">Reference proteome</keyword>
<dbReference type="KEGG" id="soy:115874721"/>
<dbReference type="GO" id="GO:0005576">
    <property type="term" value="C:extracellular region"/>
    <property type="evidence" value="ECO:0007669"/>
    <property type="project" value="UniProtKB-SubCell"/>
</dbReference>
<dbReference type="InterPro" id="IPR011050">
    <property type="entry name" value="Pectin_lyase_fold/virulence"/>
</dbReference>
<evidence type="ECO:0000256" key="3">
    <source>
        <dbReference type="ARBA" id="ARBA00012736"/>
    </source>
</evidence>
<evidence type="ECO:0000256" key="7">
    <source>
        <dbReference type="ARBA" id="ARBA00022801"/>
    </source>
</evidence>
<protein>
    <recommendedName>
        <fullName evidence="3">endo-polygalacturonase</fullName>
        <ecNumber evidence="3">3.2.1.15</ecNumber>
    </recommendedName>
</protein>
<evidence type="ECO:0000256" key="14">
    <source>
        <dbReference type="SAM" id="SignalP"/>
    </source>
</evidence>
<dbReference type="InterPro" id="IPR012334">
    <property type="entry name" value="Pectin_lyas_fold"/>
</dbReference>
<keyword evidence="10 13" id="KW-0326">Glycosidase</keyword>
<sequence>MKIFGVFLVVSVALVYSEVCTVLEFSNVQNAVQTCNDILLENVTVPGGETLKLHLQDGTRVTFRGITKFGYALWEGPLIEINGTNITVAGEDGSIFDGQGQLYWDGQGEWGVVKPKFFTIQLHNSTMKNIYVLNTPVHCVLLTDSSNVELSNWTIDDSAGDKDVAPEKYGHNTDGFDVFNSTNIVVKDAFVYNQDDCVAVRSGNNITIENFYCHGGHGLSISAGWSNDSFFINTLTNVIIRNSQLVGGRNGIHIKTHIDAGKGLIANVTYENITFSEMEYYGINIQQNYKNLPEQNTSYPVDPDNNIPIKNLELKNIQGSVQSNAIPVYILCADEGCFDWNFVNVTVEGTKDNSCNYVPSNYTC</sequence>
<evidence type="ECO:0000256" key="8">
    <source>
        <dbReference type="ARBA" id="ARBA00023157"/>
    </source>
</evidence>
<gene>
    <name evidence="15" type="primary">GH28Pect-3</name>
    <name evidence="17" type="synonym">LOC115874721</name>
</gene>
<comment type="similarity">
    <text evidence="2 13">Belongs to the glycosyl hydrolase 28 family.</text>
</comment>
<dbReference type="Pfam" id="PF00295">
    <property type="entry name" value="Glyco_hydro_28"/>
    <property type="match status" value="1"/>
</dbReference>
<organism evidence="15">
    <name type="scientific">Sitophilus oryzae</name>
    <name type="common">Rice weevil</name>
    <name type="synonym">Curculio oryzae</name>
    <dbReference type="NCBI Taxonomy" id="7048"/>
    <lineage>
        <taxon>Eukaryota</taxon>
        <taxon>Metazoa</taxon>
        <taxon>Ecdysozoa</taxon>
        <taxon>Arthropoda</taxon>
        <taxon>Hexapoda</taxon>
        <taxon>Insecta</taxon>
        <taxon>Pterygota</taxon>
        <taxon>Neoptera</taxon>
        <taxon>Endopterygota</taxon>
        <taxon>Coleoptera</taxon>
        <taxon>Polyphaga</taxon>
        <taxon>Cucujiformia</taxon>
        <taxon>Curculionidae</taxon>
        <taxon>Dryophthorinae</taxon>
        <taxon>Sitophilus</taxon>
    </lineage>
</organism>
<evidence type="ECO:0000256" key="9">
    <source>
        <dbReference type="ARBA" id="ARBA00023180"/>
    </source>
</evidence>
<dbReference type="PANTHER" id="PTHR31884:SF9">
    <property type="entry name" value="ENDOPOLYGALACTURONASE D-RELATED"/>
    <property type="match status" value="1"/>
</dbReference>
<dbReference type="GO" id="GO:0004650">
    <property type="term" value="F:polygalacturonase activity"/>
    <property type="evidence" value="ECO:0007669"/>
    <property type="project" value="UniProtKB-EC"/>
</dbReference>
<dbReference type="GO" id="GO:0071555">
    <property type="term" value="P:cell wall organization"/>
    <property type="evidence" value="ECO:0007669"/>
    <property type="project" value="UniProtKB-KW"/>
</dbReference>
<dbReference type="RefSeq" id="XP_030745830.1">
    <property type="nucleotide sequence ID" value="XM_030889970.1"/>
</dbReference>
<reference evidence="17" key="2">
    <citation type="submission" date="2025-04" db="UniProtKB">
        <authorList>
            <consortium name="RefSeq"/>
        </authorList>
    </citation>
    <scope>IDENTIFICATION</scope>
    <source>
        <tissue evidence="17">Gonads</tissue>
    </source>
</reference>
<proteinExistence type="evidence at transcript level"/>
<evidence type="ECO:0000256" key="12">
    <source>
        <dbReference type="ARBA" id="ARBA00034074"/>
    </source>
</evidence>
<feature type="signal peptide" evidence="14">
    <location>
        <begin position="1"/>
        <end position="17"/>
    </location>
</feature>
<dbReference type="InterPro" id="IPR006626">
    <property type="entry name" value="PbH1"/>
</dbReference>
<evidence type="ECO:0000256" key="10">
    <source>
        <dbReference type="ARBA" id="ARBA00023295"/>
    </source>
</evidence>
<comment type="catalytic activity">
    <reaction evidence="12">
        <text>(1,4-alpha-D-galacturonosyl)n+m + H2O = (1,4-alpha-D-galacturonosyl)n + (1,4-alpha-D-galacturonosyl)m.</text>
        <dbReference type="EC" id="3.2.1.15"/>
    </reaction>
</comment>
<dbReference type="PANTHER" id="PTHR31884">
    <property type="entry name" value="POLYGALACTURONASE"/>
    <property type="match status" value="1"/>
</dbReference>
<dbReference type="InterPro" id="IPR050434">
    <property type="entry name" value="Glycosyl_hydrlase_28"/>
</dbReference>
<dbReference type="EMBL" id="HM175750">
    <property type="protein sequence ID" value="ADU33255.1"/>
    <property type="molecule type" value="mRNA"/>
</dbReference>
<accession>E7CIP3</accession>
<dbReference type="Proteomes" id="UP000504635">
    <property type="component" value="Unplaced"/>
</dbReference>
<feature type="chain" id="PRO_5044730092" description="endo-polygalacturonase" evidence="14">
    <location>
        <begin position="18"/>
        <end position="364"/>
    </location>
</feature>
<dbReference type="OrthoDB" id="1546079at2759"/>
<dbReference type="SUPFAM" id="SSF51126">
    <property type="entry name" value="Pectin lyase-like"/>
    <property type="match status" value="1"/>
</dbReference>
<keyword evidence="7 13" id="KW-0378">Hydrolase</keyword>
<dbReference type="InterPro" id="IPR000743">
    <property type="entry name" value="Glyco_hydro_28"/>
</dbReference>
<keyword evidence="5 14" id="KW-0732">Signal</keyword>
<evidence type="ECO:0000256" key="6">
    <source>
        <dbReference type="ARBA" id="ARBA00022737"/>
    </source>
</evidence>
<evidence type="ECO:0000256" key="5">
    <source>
        <dbReference type="ARBA" id="ARBA00022729"/>
    </source>
</evidence>
<evidence type="ECO:0000313" key="15">
    <source>
        <dbReference type="EMBL" id="ADU33255.1"/>
    </source>
</evidence>
<evidence type="ECO:0000256" key="4">
    <source>
        <dbReference type="ARBA" id="ARBA00022525"/>
    </source>
</evidence>
<keyword evidence="11" id="KW-0961">Cell wall biogenesis/degradation</keyword>
<keyword evidence="8" id="KW-1015">Disulfide bond</keyword>
<evidence type="ECO:0000256" key="2">
    <source>
        <dbReference type="ARBA" id="ARBA00008834"/>
    </source>
</evidence>
<keyword evidence="9" id="KW-0325">Glycoprotein</keyword>
<comment type="subcellular location">
    <subcellularLocation>
        <location evidence="1">Secreted</location>
    </subcellularLocation>
</comment>
<evidence type="ECO:0000313" key="16">
    <source>
        <dbReference type="Proteomes" id="UP000504635"/>
    </source>
</evidence>
<dbReference type="AlphaFoldDB" id="E7CIP3"/>
<dbReference type="SMART" id="SM00710">
    <property type="entry name" value="PbH1"/>
    <property type="match status" value="7"/>
</dbReference>
<reference evidence="15" key="1">
    <citation type="journal article" date="2010" name="PLoS ONE">
        <title>Diversity of beetle genes encoding novel plant cell wall degrading enzymes.</title>
        <authorList>
            <person name="Pauchet Y."/>
            <person name="Wilkinson P."/>
            <person name="Chauhan R."/>
            <person name="Ffrench-Constant R.H."/>
        </authorList>
    </citation>
    <scope>NUCLEOTIDE SEQUENCE</scope>
    <source>
        <tissue evidence="15">Midgut</tissue>
    </source>
</reference>
<evidence type="ECO:0000256" key="11">
    <source>
        <dbReference type="ARBA" id="ARBA00023316"/>
    </source>
</evidence>
<dbReference type="EC" id="3.2.1.15" evidence="3"/>
<evidence type="ECO:0000313" key="17">
    <source>
        <dbReference type="RefSeq" id="XP_030745830.1"/>
    </source>
</evidence>
<evidence type="ECO:0000256" key="1">
    <source>
        <dbReference type="ARBA" id="ARBA00004613"/>
    </source>
</evidence>